<dbReference type="InterPro" id="IPR034139">
    <property type="entry name" value="TOPRIM_OLD"/>
</dbReference>
<comment type="caution">
    <text evidence="3">The sequence shown here is derived from an EMBL/GenBank/DDBJ whole genome shotgun (WGS) entry which is preliminary data.</text>
</comment>
<dbReference type="Proteomes" id="UP000014148">
    <property type="component" value="Unassembled WGS sequence"/>
</dbReference>
<dbReference type="SUPFAM" id="SSF52540">
    <property type="entry name" value="P-loop containing nucleoside triphosphate hydrolases"/>
    <property type="match status" value="1"/>
</dbReference>
<dbReference type="Gene3D" id="3.40.50.300">
    <property type="entry name" value="P-loop containing nucleotide triphosphate hydrolases"/>
    <property type="match status" value="1"/>
</dbReference>
<evidence type="ECO:0000259" key="1">
    <source>
        <dbReference type="Pfam" id="PF13175"/>
    </source>
</evidence>
<evidence type="ECO:0000313" key="6">
    <source>
        <dbReference type="Proteomes" id="UP000014148"/>
    </source>
</evidence>
<evidence type="ECO:0000259" key="2">
    <source>
        <dbReference type="Pfam" id="PF20469"/>
    </source>
</evidence>
<evidence type="ECO:0000313" key="4">
    <source>
        <dbReference type="EMBL" id="EOT67278.1"/>
    </source>
</evidence>
<dbReference type="EMBL" id="AJAK01000025">
    <property type="protein sequence ID" value="EOH73425.1"/>
    <property type="molecule type" value="Genomic_DNA"/>
</dbReference>
<feature type="domain" description="OLD protein-like TOPRIM" evidence="2">
    <location>
        <begin position="440"/>
        <end position="507"/>
    </location>
</feature>
<dbReference type="EMBL" id="ASWA01000003">
    <property type="protein sequence ID" value="EOT67278.1"/>
    <property type="molecule type" value="Genomic_DNA"/>
</dbReference>
<dbReference type="InterPro" id="IPR051396">
    <property type="entry name" value="Bact_Antivir_Def_Nuclease"/>
</dbReference>
<evidence type="ECO:0000313" key="3">
    <source>
        <dbReference type="EMBL" id="EOH73425.1"/>
    </source>
</evidence>
<dbReference type="RefSeq" id="WP_010742404.1">
    <property type="nucleotide sequence ID" value="NZ_KB946251.1"/>
</dbReference>
<reference evidence="4 6" key="2">
    <citation type="submission" date="2013-03" db="EMBL/GenBank/DDBJ databases">
        <title>The Genome Sequence of Enterococcus malodoratus ATCC_43197 (PacBio/Illumina hybrid assembly).</title>
        <authorList>
            <consortium name="The Broad Institute Genomics Platform"/>
            <consortium name="The Broad Institute Genome Sequencing Center for Infectious Disease"/>
            <person name="Earl A."/>
            <person name="Russ C."/>
            <person name="Gilmore M."/>
            <person name="Surin D."/>
            <person name="Walker B."/>
            <person name="Young S."/>
            <person name="Zeng Q."/>
            <person name="Gargeya S."/>
            <person name="Fitzgerald M."/>
            <person name="Haas B."/>
            <person name="Abouelleil A."/>
            <person name="Allen A.W."/>
            <person name="Alvarado L."/>
            <person name="Arachchi H.M."/>
            <person name="Berlin A.M."/>
            <person name="Chapman S.B."/>
            <person name="Gainer-Dewar J."/>
            <person name="Goldberg J."/>
            <person name="Griggs A."/>
            <person name="Gujja S."/>
            <person name="Hansen M."/>
            <person name="Howarth C."/>
            <person name="Imamovic A."/>
            <person name="Ireland A."/>
            <person name="Larimer J."/>
            <person name="McCowan C."/>
            <person name="Murphy C."/>
            <person name="Pearson M."/>
            <person name="Poon T.W."/>
            <person name="Priest M."/>
            <person name="Roberts A."/>
            <person name="Saif S."/>
            <person name="Shea T."/>
            <person name="Sisk P."/>
            <person name="Sykes S."/>
            <person name="Wortman J."/>
            <person name="Nusbaum C."/>
            <person name="Birren B."/>
        </authorList>
    </citation>
    <scope>NUCLEOTIDE SEQUENCE [LARGE SCALE GENOMIC DNA]</scope>
    <source>
        <strain evidence="4 6">ATCC 43197</strain>
    </source>
</reference>
<dbReference type="Pfam" id="PF20469">
    <property type="entry name" value="OLD-like_TOPRIM"/>
    <property type="match status" value="1"/>
</dbReference>
<dbReference type="Pfam" id="PF13175">
    <property type="entry name" value="AAA_15"/>
    <property type="match status" value="1"/>
</dbReference>
<proteinExistence type="predicted"/>
<feature type="domain" description="Endonuclease GajA/Old nuclease/RecF-like AAA" evidence="1">
    <location>
        <begin position="1"/>
        <end position="383"/>
    </location>
</feature>
<keyword evidence="6" id="KW-1185">Reference proteome</keyword>
<protein>
    <submittedName>
        <fullName evidence="3">Uncharacterized protein</fullName>
    </submittedName>
</protein>
<dbReference type="PANTHER" id="PTHR43581:SF4">
    <property type="entry name" value="ATP_GTP PHOSPHATASE"/>
    <property type="match status" value="1"/>
</dbReference>
<dbReference type="InterPro" id="IPR041685">
    <property type="entry name" value="AAA_GajA/Old/RecF-like"/>
</dbReference>
<dbReference type="STRING" id="71451.RV07_GL003203"/>
<reference evidence="3 5" key="1">
    <citation type="submission" date="2013-02" db="EMBL/GenBank/DDBJ databases">
        <title>The Genome Sequence of Enterococcus malodoratus ATCC_43197.</title>
        <authorList>
            <consortium name="The Broad Institute Genome Sequencing Platform"/>
            <consortium name="The Broad Institute Genome Sequencing Center for Infectious Disease"/>
            <person name="Earl A.M."/>
            <person name="Gilmore M.S."/>
            <person name="Lebreton F."/>
            <person name="Walker B."/>
            <person name="Young S.K."/>
            <person name="Zeng Q."/>
            <person name="Gargeya S."/>
            <person name="Fitzgerald M."/>
            <person name="Haas B."/>
            <person name="Abouelleil A."/>
            <person name="Alvarado L."/>
            <person name="Arachchi H.M."/>
            <person name="Berlin A.M."/>
            <person name="Chapman S.B."/>
            <person name="Dewar J."/>
            <person name="Goldberg J."/>
            <person name="Griggs A."/>
            <person name="Gujja S."/>
            <person name="Hansen M."/>
            <person name="Howarth C."/>
            <person name="Imamovic A."/>
            <person name="Larimer J."/>
            <person name="McCowan C."/>
            <person name="Murphy C."/>
            <person name="Neiman D."/>
            <person name="Pearson M."/>
            <person name="Priest M."/>
            <person name="Roberts A."/>
            <person name="Saif S."/>
            <person name="Shea T."/>
            <person name="Sisk P."/>
            <person name="Sykes S."/>
            <person name="Wortman J."/>
            <person name="Nusbaum C."/>
            <person name="Birren B."/>
        </authorList>
    </citation>
    <scope>NUCLEOTIDE SEQUENCE [LARGE SCALE GENOMIC DNA]</scope>
    <source>
        <strain evidence="3 5">ATCC 43197</strain>
    </source>
</reference>
<dbReference type="OrthoDB" id="308933at2"/>
<dbReference type="PATRIC" id="fig|1158601.3.peg.3587"/>
<dbReference type="PANTHER" id="PTHR43581">
    <property type="entry name" value="ATP/GTP PHOSPHATASE"/>
    <property type="match status" value="1"/>
</dbReference>
<dbReference type="eggNOG" id="COG3593">
    <property type="taxonomic scope" value="Bacteria"/>
</dbReference>
<sequence>MNLSKIQIVNFRNYSSTTFSFSASANTIIGENDSGKSNALTAIRMLLDDNFYYSVKSLNENDFNNSLDNFRGHWIIISAEFENISDEENDKEVIASLRKEISNTSFSEGNVCLIIRPNVKKRQELHDVSGDVFDFEDVRNSIRISDYEFIYRGKMTTDFTDPRIYKDIVGDFENFKSPDPKDKQDNEQYIGSKIDIKDINEHISVVFIDALRDVLRTVGSTSNPIKKIVEEIEDKISDTKFEDVKDKIKDLNESITDIDEIREIKRDINNKLVDILGLVYSPDLSLSSNISDDLTSLSRFLKLRPQNEEDMKSLGLGHLNMIFIALKIVEYNKCSFREVLNVMLIEEPEAHIHHHIQRTLFQNLGIKDKSTQVIMTTHSPNIAESSEISRMNIVKSFNNLSVAMNPNTELDIFGENNLNTKISLSKSIERYLDAKRSNLLFSKAVLLVEGDAEEILIPNLVKNSLGVSLDEIGVGVVNVGSTAFEYIASLFSNERIKRKCAIITDIDKQMVPKLIVGNKRQEDGTLKKELVNNKIYKAGAEAKGLERKDKLERIFNGNKWVSPFYAESTFEIELAKVNNGIFSSVLEKLYSKETTIKQWRDKLSCANDLFFLKKLVANSDQIKCNAVLSLADSTGKGWLATIIAQKVIESKEKYILPEYILDALAFVSLESVNEKVVEKMIIHNTDIKMGIKDFLGDKKWEDDCPCLYSFIEKWEAKRGV</sequence>
<dbReference type="InterPro" id="IPR027417">
    <property type="entry name" value="P-loop_NTPase"/>
</dbReference>
<gene>
    <name evidence="4" type="ORF">I585_02799</name>
    <name evidence="3" type="ORF">UAI_03616</name>
</gene>
<dbReference type="CDD" id="cd01026">
    <property type="entry name" value="TOPRIM_OLD"/>
    <property type="match status" value="1"/>
</dbReference>
<evidence type="ECO:0000313" key="5">
    <source>
        <dbReference type="Proteomes" id="UP000013783"/>
    </source>
</evidence>
<dbReference type="AlphaFoldDB" id="R2QP69"/>
<dbReference type="eggNOG" id="COG1195">
    <property type="taxonomic scope" value="Bacteria"/>
</dbReference>
<accession>R2QP69</accession>
<name>R2QP69_9ENTE</name>
<organism evidence="3 5">
    <name type="scientific">Enterococcus malodoratus ATCC 43197</name>
    <dbReference type="NCBI Taxonomy" id="1158601"/>
    <lineage>
        <taxon>Bacteria</taxon>
        <taxon>Bacillati</taxon>
        <taxon>Bacillota</taxon>
        <taxon>Bacilli</taxon>
        <taxon>Lactobacillales</taxon>
        <taxon>Enterococcaceae</taxon>
        <taxon>Enterococcus</taxon>
    </lineage>
</organism>
<dbReference type="Proteomes" id="UP000013783">
    <property type="component" value="Unassembled WGS sequence"/>
</dbReference>